<dbReference type="HOGENOM" id="CLU_058652_0_0_1"/>
<sequence>MDSIQRSRSGSNQSRQPVYRRPSWAQNEKSYEIYMRKSLAADRSPGADSGHENYSYDESHVKEWQVPKGLEVRLPAELKDAITEWMLAGAAVCTSLARIAKLDDESLYRAYPEKTIAHLSRRESSPSSAVFGATTPPTGFPASQSPFGLSAGLLRLDKFEQLPQRQAVGMESPPFTPVETRACPSPELPCQQRFPTSGMPDPSALAQQLSPLSMATDSVAGAGSGKSDMATGSFDSTLSPAISTTSSTPSLATFDETAWETFLKTYNAELFDIRTHAGPRFKGAGYTVDKARVEMGMGKEHQDALADFNEWWTSMKPKVTKYDAKLRELEMPNIDTVRAERSAHGLPL</sequence>
<protein>
    <submittedName>
        <fullName evidence="2">Uncharacterized protein</fullName>
    </submittedName>
</protein>
<proteinExistence type="predicted"/>
<evidence type="ECO:0000313" key="3">
    <source>
        <dbReference type="Proteomes" id="UP000016931"/>
    </source>
</evidence>
<dbReference type="AlphaFoldDB" id="M3B094"/>
<dbReference type="OMA" id="YRRPSWA"/>
<keyword evidence="3" id="KW-1185">Reference proteome</keyword>
<organism evidence="2 3">
    <name type="scientific">Sphaerulina musiva (strain SO2202)</name>
    <name type="common">Poplar stem canker fungus</name>
    <name type="synonym">Septoria musiva</name>
    <dbReference type="NCBI Taxonomy" id="692275"/>
    <lineage>
        <taxon>Eukaryota</taxon>
        <taxon>Fungi</taxon>
        <taxon>Dikarya</taxon>
        <taxon>Ascomycota</taxon>
        <taxon>Pezizomycotina</taxon>
        <taxon>Dothideomycetes</taxon>
        <taxon>Dothideomycetidae</taxon>
        <taxon>Mycosphaerellales</taxon>
        <taxon>Mycosphaerellaceae</taxon>
        <taxon>Sphaerulina</taxon>
    </lineage>
</organism>
<feature type="compositionally biased region" description="Low complexity" evidence="1">
    <location>
        <begin position="1"/>
        <end position="16"/>
    </location>
</feature>
<accession>M3B094</accession>
<dbReference type="GeneID" id="27902149"/>
<dbReference type="eggNOG" id="ENOG502SU99">
    <property type="taxonomic scope" value="Eukaryota"/>
</dbReference>
<name>M3B094_SPHMS</name>
<dbReference type="EMBL" id="KB456263">
    <property type="protein sequence ID" value="EMF13212.1"/>
    <property type="molecule type" value="Genomic_DNA"/>
</dbReference>
<evidence type="ECO:0000313" key="2">
    <source>
        <dbReference type="EMBL" id="EMF13212.1"/>
    </source>
</evidence>
<dbReference type="RefSeq" id="XP_016761333.1">
    <property type="nucleotide sequence ID" value="XM_016905012.1"/>
</dbReference>
<evidence type="ECO:0000256" key="1">
    <source>
        <dbReference type="SAM" id="MobiDB-lite"/>
    </source>
</evidence>
<reference evidence="2 3" key="1">
    <citation type="journal article" date="2012" name="PLoS Pathog.">
        <title>Diverse lifestyles and strategies of plant pathogenesis encoded in the genomes of eighteen Dothideomycetes fungi.</title>
        <authorList>
            <person name="Ohm R.A."/>
            <person name="Feau N."/>
            <person name="Henrissat B."/>
            <person name="Schoch C.L."/>
            <person name="Horwitz B.A."/>
            <person name="Barry K.W."/>
            <person name="Condon B.J."/>
            <person name="Copeland A.C."/>
            <person name="Dhillon B."/>
            <person name="Glaser F."/>
            <person name="Hesse C.N."/>
            <person name="Kosti I."/>
            <person name="LaButti K."/>
            <person name="Lindquist E.A."/>
            <person name="Lucas S."/>
            <person name="Salamov A.A."/>
            <person name="Bradshaw R.E."/>
            <person name="Ciuffetti L."/>
            <person name="Hamelin R.C."/>
            <person name="Kema G.H.J."/>
            <person name="Lawrence C."/>
            <person name="Scott J.A."/>
            <person name="Spatafora J.W."/>
            <person name="Turgeon B.G."/>
            <person name="de Wit P.J.G.M."/>
            <person name="Zhong S."/>
            <person name="Goodwin S.B."/>
            <person name="Grigoriev I.V."/>
        </authorList>
    </citation>
    <scope>NUCLEOTIDE SEQUENCE [LARGE SCALE GENOMIC DNA]</scope>
    <source>
        <strain evidence="2 3">SO2202</strain>
    </source>
</reference>
<dbReference type="Proteomes" id="UP000016931">
    <property type="component" value="Unassembled WGS sequence"/>
</dbReference>
<feature type="region of interest" description="Disordered" evidence="1">
    <location>
        <begin position="1"/>
        <end position="23"/>
    </location>
</feature>
<dbReference type="OrthoDB" id="3898724at2759"/>
<gene>
    <name evidence="2" type="ORF">SEPMUDRAFT_148583</name>
</gene>